<proteinExistence type="predicted"/>
<evidence type="ECO:0000313" key="3">
    <source>
        <dbReference type="Proteomes" id="UP001273589"/>
    </source>
</evidence>
<dbReference type="Proteomes" id="UP001273589">
    <property type="component" value="Unassembled WGS sequence"/>
</dbReference>
<feature type="compositionally biased region" description="Low complexity" evidence="1">
    <location>
        <begin position="285"/>
        <end position="313"/>
    </location>
</feature>
<dbReference type="AlphaFoldDB" id="A0AAJ2PUZ7"/>
<reference evidence="2" key="1">
    <citation type="journal article" date="2023" name="Microb. Genom.">
        <title>Mesoterricola silvestris gen. nov., sp. nov., Mesoterricola sediminis sp. nov., Geothrix oryzae sp. nov., Geothrix edaphica sp. nov., Geothrix rubra sp. nov., and Geothrix limicola sp. nov., six novel members of Acidobacteriota isolated from soils.</title>
        <authorList>
            <person name="Weisberg A.J."/>
            <person name="Pearce E."/>
            <person name="Kramer C.G."/>
            <person name="Chang J.H."/>
            <person name="Clarke C.R."/>
        </authorList>
    </citation>
    <scope>NUCLEOTIDE SEQUENCE</scope>
    <source>
        <strain evidence="2">ND06-05F</strain>
    </source>
</reference>
<gene>
    <name evidence="2" type="ORF">PV367_30050</name>
</gene>
<comment type="caution">
    <text evidence="2">The sequence shown here is derived from an EMBL/GenBank/DDBJ whole genome shotgun (WGS) entry which is preliminary data.</text>
</comment>
<dbReference type="EMBL" id="JARAWN010000244">
    <property type="protein sequence ID" value="MDX3133932.1"/>
    <property type="molecule type" value="Genomic_DNA"/>
</dbReference>
<feature type="region of interest" description="Disordered" evidence="1">
    <location>
        <begin position="232"/>
        <end position="253"/>
    </location>
</feature>
<feature type="compositionally biased region" description="Low complexity" evidence="1">
    <location>
        <begin position="365"/>
        <end position="375"/>
    </location>
</feature>
<evidence type="ECO:0000256" key="1">
    <source>
        <dbReference type="SAM" id="MobiDB-lite"/>
    </source>
</evidence>
<dbReference type="RefSeq" id="WP_319695817.1">
    <property type="nucleotide sequence ID" value="NZ_JARAWN010000244.1"/>
</dbReference>
<evidence type="ECO:0000313" key="2">
    <source>
        <dbReference type="EMBL" id="MDX3133932.1"/>
    </source>
</evidence>
<accession>A0AAJ2PUZ7</accession>
<feature type="compositionally biased region" description="Basic and acidic residues" evidence="1">
    <location>
        <begin position="270"/>
        <end position="281"/>
    </location>
</feature>
<protein>
    <submittedName>
        <fullName evidence="2">Uncharacterized protein</fullName>
    </submittedName>
</protein>
<feature type="region of interest" description="Disordered" evidence="1">
    <location>
        <begin position="268"/>
        <end position="392"/>
    </location>
</feature>
<name>A0AAJ2PUZ7_9ACTN</name>
<sequence length="392" mass="42340">MSAPRIPAEIEALALSLAQEQAERAAKARTLEGAEEIAMRLKREASTARVSVKAYIEALTKNPEGVEPPKGTTPTSAFWSYGVEHPDAPENLWGQHFLDNRYIAEAWAQLQEPGTAQTLETSDAGRRLNEMYLFESEVLKALGGAEHGFTDEWTRECWANLSETYAAAAKGPVAVFAQYADTRSILYSSELPTLHTNGDVGLDNIHFAYESPDSWPREVRDEVGTNAARAQLQYNDPTAPHYVDPKAYSTQDPAERTAALNAEFAAVTAERNERAAEKRAAEQSTTATAEPEPQQTTEQTVEQAAETEAQPTPNAQAEADAETQPAAKTQAEPETQAEPREQSTAPSAAVPIWQLGFTPKPVINPAAASTSAAHPTAPPPPDLAKQATGPEL</sequence>
<organism evidence="2 3">
    <name type="scientific">Streptomyces europaeiscabiei</name>
    <dbReference type="NCBI Taxonomy" id="146819"/>
    <lineage>
        <taxon>Bacteria</taxon>
        <taxon>Bacillati</taxon>
        <taxon>Actinomycetota</taxon>
        <taxon>Actinomycetes</taxon>
        <taxon>Kitasatosporales</taxon>
        <taxon>Streptomycetaceae</taxon>
        <taxon>Streptomyces</taxon>
    </lineage>
</organism>